<dbReference type="CDD" id="cd00609">
    <property type="entry name" value="AAT_like"/>
    <property type="match status" value="1"/>
</dbReference>
<dbReference type="GO" id="GO:0008483">
    <property type="term" value="F:transaminase activity"/>
    <property type="evidence" value="ECO:0007669"/>
    <property type="project" value="UniProtKB-KW"/>
</dbReference>
<dbReference type="Gene3D" id="1.10.10.10">
    <property type="entry name" value="Winged helix-like DNA-binding domain superfamily/Winged helix DNA-binding domain"/>
    <property type="match status" value="1"/>
</dbReference>
<keyword evidence="3" id="KW-0805">Transcription regulation</keyword>
<protein>
    <submittedName>
        <fullName evidence="8">PLP-dependent aminotransferase family protein</fullName>
    </submittedName>
</protein>
<dbReference type="EMBL" id="JBHUOP010000001">
    <property type="protein sequence ID" value="MFD2839117.1"/>
    <property type="molecule type" value="Genomic_DNA"/>
</dbReference>
<organism evidence="8 9">
    <name type="scientific">Populibacterium corticicola</name>
    <dbReference type="NCBI Taxonomy" id="1812826"/>
    <lineage>
        <taxon>Bacteria</taxon>
        <taxon>Bacillati</taxon>
        <taxon>Actinomycetota</taxon>
        <taxon>Actinomycetes</taxon>
        <taxon>Micrococcales</taxon>
        <taxon>Jonesiaceae</taxon>
        <taxon>Populibacterium</taxon>
    </lineage>
</organism>
<dbReference type="Pfam" id="PF00392">
    <property type="entry name" value="GntR"/>
    <property type="match status" value="1"/>
</dbReference>
<evidence type="ECO:0000256" key="5">
    <source>
        <dbReference type="ARBA" id="ARBA00023163"/>
    </source>
</evidence>
<keyword evidence="4" id="KW-0238">DNA-binding</keyword>
<dbReference type="SUPFAM" id="SSF46785">
    <property type="entry name" value="Winged helix' DNA-binding domain"/>
    <property type="match status" value="1"/>
</dbReference>
<comment type="similarity">
    <text evidence="1">In the C-terminal section; belongs to the class-I pyridoxal-phosphate-dependent aminotransferase family.</text>
</comment>
<feature type="region of interest" description="Disordered" evidence="6">
    <location>
        <begin position="93"/>
        <end position="142"/>
    </location>
</feature>
<dbReference type="CDD" id="cd07377">
    <property type="entry name" value="WHTH_GntR"/>
    <property type="match status" value="1"/>
</dbReference>
<evidence type="ECO:0000313" key="8">
    <source>
        <dbReference type="EMBL" id="MFD2839117.1"/>
    </source>
</evidence>
<dbReference type="SMART" id="SM00345">
    <property type="entry name" value="HTH_GNTR"/>
    <property type="match status" value="1"/>
</dbReference>
<gene>
    <name evidence="8" type="ORF">ACFSYH_00820</name>
</gene>
<dbReference type="InterPro" id="IPR000524">
    <property type="entry name" value="Tscrpt_reg_HTH_GntR"/>
</dbReference>
<dbReference type="InterPro" id="IPR051446">
    <property type="entry name" value="HTH_trans_reg/aminotransferase"/>
</dbReference>
<keyword evidence="9" id="KW-1185">Reference proteome</keyword>
<keyword evidence="8" id="KW-0808">Transferase</keyword>
<keyword evidence="2" id="KW-0663">Pyridoxal phosphate</keyword>
<proteinExistence type="inferred from homology"/>
<dbReference type="Pfam" id="PF00155">
    <property type="entry name" value="Aminotran_1_2"/>
    <property type="match status" value="1"/>
</dbReference>
<evidence type="ECO:0000259" key="7">
    <source>
        <dbReference type="PROSITE" id="PS50949"/>
    </source>
</evidence>
<feature type="domain" description="HTH gntR-type" evidence="7">
    <location>
        <begin position="12"/>
        <end position="80"/>
    </location>
</feature>
<dbReference type="PROSITE" id="PS50949">
    <property type="entry name" value="HTH_GNTR"/>
    <property type="match status" value="1"/>
</dbReference>
<evidence type="ECO:0000313" key="9">
    <source>
        <dbReference type="Proteomes" id="UP001597391"/>
    </source>
</evidence>
<dbReference type="RefSeq" id="WP_377464540.1">
    <property type="nucleotide sequence ID" value="NZ_JBHUOP010000001.1"/>
</dbReference>
<evidence type="ECO:0000256" key="6">
    <source>
        <dbReference type="SAM" id="MobiDB-lite"/>
    </source>
</evidence>
<accession>A0ABW5XBA9</accession>
<dbReference type="PANTHER" id="PTHR46577:SF1">
    <property type="entry name" value="HTH-TYPE TRANSCRIPTIONAL REGULATORY PROTEIN GABR"/>
    <property type="match status" value="1"/>
</dbReference>
<dbReference type="InterPro" id="IPR036388">
    <property type="entry name" value="WH-like_DNA-bd_sf"/>
</dbReference>
<dbReference type="Gene3D" id="3.40.640.10">
    <property type="entry name" value="Type I PLP-dependent aspartate aminotransferase-like (Major domain)"/>
    <property type="match status" value="1"/>
</dbReference>
<evidence type="ECO:0000256" key="4">
    <source>
        <dbReference type="ARBA" id="ARBA00023125"/>
    </source>
</evidence>
<name>A0ABW5XBA9_9MICO</name>
<dbReference type="PANTHER" id="PTHR46577">
    <property type="entry name" value="HTH-TYPE TRANSCRIPTIONAL REGULATORY PROTEIN GABR"/>
    <property type="match status" value="1"/>
</dbReference>
<dbReference type="Proteomes" id="UP001597391">
    <property type="component" value="Unassembled WGS sequence"/>
</dbReference>
<evidence type="ECO:0000256" key="3">
    <source>
        <dbReference type="ARBA" id="ARBA00023015"/>
    </source>
</evidence>
<dbReference type="InterPro" id="IPR015421">
    <property type="entry name" value="PyrdxlP-dep_Trfase_major"/>
</dbReference>
<dbReference type="SUPFAM" id="SSF53383">
    <property type="entry name" value="PLP-dependent transferases"/>
    <property type="match status" value="1"/>
</dbReference>
<dbReference type="InterPro" id="IPR004839">
    <property type="entry name" value="Aminotransferase_I/II_large"/>
</dbReference>
<dbReference type="InterPro" id="IPR036390">
    <property type="entry name" value="WH_DNA-bd_sf"/>
</dbReference>
<dbReference type="InterPro" id="IPR015424">
    <property type="entry name" value="PyrdxlP-dep_Trfase"/>
</dbReference>
<reference evidence="9" key="1">
    <citation type="journal article" date="2019" name="Int. J. Syst. Evol. Microbiol.">
        <title>The Global Catalogue of Microorganisms (GCM) 10K type strain sequencing project: providing services to taxonomists for standard genome sequencing and annotation.</title>
        <authorList>
            <consortium name="The Broad Institute Genomics Platform"/>
            <consortium name="The Broad Institute Genome Sequencing Center for Infectious Disease"/>
            <person name="Wu L."/>
            <person name="Ma J."/>
        </authorList>
    </citation>
    <scope>NUCLEOTIDE SEQUENCE [LARGE SCALE GENOMIC DNA]</scope>
    <source>
        <strain evidence="9">KCTC 33576</strain>
    </source>
</reference>
<keyword evidence="8" id="KW-0032">Aminotransferase</keyword>
<keyword evidence="5" id="KW-0804">Transcription</keyword>
<evidence type="ECO:0000256" key="2">
    <source>
        <dbReference type="ARBA" id="ARBA00022898"/>
    </source>
</evidence>
<comment type="caution">
    <text evidence="8">The sequence shown here is derived from an EMBL/GenBank/DDBJ whole genome shotgun (WGS) entry which is preliminary data.</text>
</comment>
<sequence length="473" mass="51042">MLPIVLDRTAPTSVSAQIAAAIRELIANGSLQAGEPVPSSRALAAGLGIARGTVVAAYDQLIAESYLVSKPGGKTTVHADAVAATPRNLTVRADLASEKIPHSTQPTTRGGGENRTRPHRRQSETASIDPRPTTRRNRGVNDSAWREAWRSAAENQPIAPADTVQGLVSLRRAIAEHLRLMRSMLVDPDDIFITSGARDGLFQLLNSLDAGHSVRVGVEHPGYPGLRKVIEYAPAHAVQVSVDRHGILAQNLPDLDAVLVTPNHLYPSGGAMPAPRRLELLTRAAARGAIVIEDDLDSEYRHIGPVLPSLWELAPDTVAHLGTFSQVLTPDARIGYLIVPSALHEPLRQMRSELGISPSPIAQRAVAAYLESGGLRRQITKRRRDLVRRRNLAARALEPYGAQMYAGATALVELDSEVAARRVLERCLAHGVEVGDLAEYWRTPVHGIVLGYGDVPLEELERGLQVLADALHA</sequence>
<evidence type="ECO:0000256" key="1">
    <source>
        <dbReference type="ARBA" id="ARBA00005384"/>
    </source>
</evidence>